<comment type="caution">
    <text evidence="10">The sequence shown here is derived from an EMBL/GenBank/DDBJ whole genome shotgun (WGS) entry which is preliminary data.</text>
</comment>
<feature type="transmembrane region" description="Helical" evidence="8">
    <location>
        <begin position="88"/>
        <end position="108"/>
    </location>
</feature>
<dbReference type="PANTHER" id="PTHR30614">
    <property type="entry name" value="MEMBRANE COMPONENT OF AMINO ACID ABC TRANSPORTER"/>
    <property type="match status" value="1"/>
</dbReference>
<proteinExistence type="inferred from homology"/>
<evidence type="ECO:0000256" key="1">
    <source>
        <dbReference type="ARBA" id="ARBA00004651"/>
    </source>
</evidence>
<comment type="subcellular location">
    <subcellularLocation>
        <location evidence="1 8">Cell membrane</location>
        <topology evidence="1 8">Multi-pass membrane protein</topology>
    </subcellularLocation>
</comment>
<evidence type="ECO:0000256" key="8">
    <source>
        <dbReference type="RuleBase" id="RU363032"/>
    </source>
</evidence>
<keyword evidence="6 8" id="KW-1133">Transmembrane helix</keyword>
<reference evidence="10" key="1">
    <citation type="submission" date="2020-12" db="EMBL/GenBank/DDBJ databases">
        <title>M. sibirica DSM 26468T genome.</title>
        <authorList>
            <person name="Thieme N."/>
            <person name="Rettenmaier R."/>
            <person name="Zverlov V."/>
            <person name="Liebl W."/>
        </authorList>
    </citation>
    <scope>NUCLEOTIDE SEQUENCE</scope>
    <source>
        <strain evidence="10">DSM 26468</strain>
    </source>
</reference>
<dbReference type="NCBIfam" id="TIGR01726">
    <property type="entry name" value="HEQRo_perm_3TM"/>
    <property type="match status" value="1"/>
</dbReference>
<gene>
    <name evidence="10" type="ORF">I5677_15520</name>
</gene>
<evidence type="ECO:0000256" key="7">
    <source>
        <dbReference type="ARBA" id="ARBA00023136"/>
    </source>
</evidence>
<evidence type="ECO:0000256" key="3">
    <source>
        <dbReference type="ARBA" id="ARBA00022475"/>
    </source>
</evidence>
<dbReference type="InterPro" id="IPR043429">
    <property type="entry name" value="ArtM/GltK/GlnP/TcyL/YhdX-like"/>
</dbReference>
<dbReference type="GO" id="GO:0022857">
    <property type="term" value="F:transmembrane transporter activity"/>
    <property type="evidence" value="ECO:0007669"/>
    <property type="project" value="InterPro"/>
</dbReference>
<feature type="transmembrane region" description="Helical" evidence="8">
    <location>
        <begin position="183"/>
        <end position="207"/>
    </location>
</feature>
<dbReference type="InterPro" id="IPR000515">
    <property type="entry name" value="MetI-like"/>
</dbReference>
<evidence type="ECO:0000313" key="11">
    <source>
        <dbReference type="Proteomes" id="UP000623269"/>
    </source>
</evidence>
<evidence type="ECO:0000313" key="10">
    <source>
        <dbReference type="EMBL" id="MBH1942310.1"/>
    </source>
</evidence>
<protein>
    <submittedName>
        <fullName evidence="10">Amino acid ABC transporter permease</fullName>
    </submittedName>
</protein>
<dbReference type="AlphaFoldDB" id="A0A8J7KX98"/>
<keyword evidence="2 8" id="KW-0813">Transport</keyword>
<evidence type="ECO:0000256" key="4">
    <source>
        <dbReference type="ARBA" id="ARBA00022692"/>
    </source>
</evidence>
<keyword evidence="7 8" id="KW-0472">Membrane</keyword>
<accession>A0A8J7KX98</accession>
<keyword evidence="4 8" id="KW-0812">Transmembrane</keyword>
<evidence type="ECO:0000256" key="2">
    <source>
        <dbReference type="ARBA" id="ARBA00022448"/>
    </source>
</evidence>
<dbReference type="SUPFAM" id="SSF161098">
    <property type="entry name" value="MetI-like"/>
    <property type="match status" value="1"/>
</dbReference>
<organism evidence="10 11">
    <name type="scientific">Mobilitalea sibirica</name>
    <dbReference type="NCBI Taxonomy" id="1462919"/>
    <lineage>
        <taxon>Bacteria</taxon>
        <taxon>Bacillati</taxon>
        <taxon>Bacillota</taxon>
        <taxon>Clostridia</taxon>
        <taxon>Lachnospirales</taxon>
        <taxon>Lachnospiraceae</taxon>
        <taxon>Mobilitalea</taxon>
    </lineage>
</organism>
<evidence type="ECO:0000256" key="5">
    <source>
        <dbReference type="ARBA" id="ARBA00022970"/>
    </source>
</evidence>
<dbReference type="GO" id="GO:0043190">
    <property type="term" value="C:ATP-binding cassette (ABC) transporter complex"/>
    <property type="evidence" value="ECO:0007669"/>
    <property type="project" value="InterPro"/>
</dbReference>
<evidence type="ECO:0000256" key="6">
    <source>
        <dbReference type="ARBA" id="ARBA00022989"/>
    </source>
</evidence>
<dbReference type="Proteomes" id="UP000623269">
    <property type="component" value="Unassembled WGS sequence"/>
</dbReference>
<feature type="transmembrane region" description="Helical" evidence="8">
    <location>
        <begin position="64"/>
        <end position="82"/>
    </location>
</feature>
<dbReference type="PROSITE" id="PS50928">
    <property type="entry name" value="ABC_TM1"/>
    <property type="match status" value="1"/>
</dbReference>
<keyword evidence="11" id="KW-1185">Reference proteome</keyword>
<dbReference type="PANTHER" id="PTHR30614:SF0">
    <property type="entry name" value="L-CYSTINE TRANSPORT SYSTEM PERMEASE PROTEIN TCYL"/>
    <property type="match status" value="1"/>
</dbReference>
<dbReference type="RefSeq" id="WP_197662557.1">
    <property type="nucleotide sequence ID" value="NZ_JAEAGR010000019.1"/>
</dbReference>
<name>A0A8J7KX98_9FIRM</name>
<sequence>MKIDNVPLDLLIPNMLSATVYVIQIFILTILLSIPLGFLVALARRSRFKLISVPTRIYQLVFRGTPLMLQLIFFMYGPYYIFGFSFDRFTACIIAFTINYAAYFGEIFRGGIASIPKGQYEAAKVLGYTKLQTFMRIVLPQVIKNVIPATGNELMTLVKDTSLAQVISIPELFRVATNAGSKYFSTVPIVIAAVFYLVMNTVVEFAFKWIEKKFDYYRN</sequence>
<dbReference type="GO" id="GO:0006865">
    <property type="term" value="P:amino acid transport"/>
    <property type="evidence" value="ECO:0007669"/>
    <property type="project" value="UniProtKB-KW"/>
</dbReference>
<dbReference type="Pfam" id="PF00528">
    <property type="entry name" value="BPD_transp_1"/>
    <property type="match status" value="1"/>
</dbReference>
<dbReference type="CDD" id="cd06261">
    <property type="entry name" value="TM_PBP2"/>
    <property type="match status" value="1"/>
</dbReference>
<keyword evidence="3" id="KW-1003">Cell membrane</keyword>
<feature type="transmembrane region" description="Helical" evidence="8">
    <location>
        <begin position="20"/>
        <end position="43"/>
    </location>
</feature>
<dbReference type="InterPro" id="IPR010065">
    <property type="entry name" value="AA_ABC_transptr_permease_3TM"/>
</dbReference>
<dbReference type="Gene3D" id="1.10.3720.10">
    <property type="entry name" value="MetI-like"/>
    <property type="match status" value="1"/>
</dbReference>
<feature type="domain" description="ABC transmembrane type-1" evidence="9">
    <location>
        <begin position="15"/>
        <end position="207"/>
    </location>
</feature>
<keyword evidence="5" id="KW-0029">Amino-acid transport</keyword>
<comment type="similarity">
    <text evidence="8">Belongs to the binding-protein-dependent transport system permease family.</text>
</comment>
<evidence type="ECO:0000259" key="9">
    <source>
        <dbReference type="PROSITE" id="PS50928"/>
    </source>
</evidence>
<dbReference type="EMBL" id="JAEAGR010000019">
    <property type="protein sequence ID" value="MBH1942310.1"/>
    <property type="molecule type" value="Genomic_DNA"/>
</dbReference>
<dbReference type="InterPro" id="IPR035906">
    <property type="entry name" value="MetI-like_sf"/>
</dbReference>